<feature type="binding site" evidence="10">
    <location>
        <position position="69"/>
    </location>
    <ligand>
        <name>Na(+)</name>
        <dbReference type="ChEBI" id="CHEBI:29101"/>
        <note>structural</note>
    </ligand>
</feature>
<keyword evidence="10" id="KW-0479">Metal-binding</keyword>
<evidence type="ECO:0000256" key="4">
    <source>
        <dbReference type="ARBA" id="ARBA00022989"/>
    </source>
</evidence>
<dbReference type="GO" id="GO:0140114">
    <property type="term" value="P:cellular detoxification of fluoride"/>
    <property type="evidence" value="ECO:0007669"/>
    <property type="project" value="UniProtKB-UniRule"/>
</dbReference>
<proteinExistence type="inferred from homology"/>
<evidence type="ECO:0000313" key="13">
    <source>
        <dbReference type="Proteomes" id="UP000255295"/>
    </source>
</evidence>
<comment type="subcellular location">
    <subcellularLocation>
        <location evidence="1 10">Cell membrane</location>
        <topology evidence="1 10">Multi-pass membrane protein</topology>
    </subcellularLocation>
</comment>
<dbReference type="EMBL" id="UFSZ01000001">
    <property type="protein sequence ID" value="SUV17634.1"/>
    <property type="molecule type" value="Genomic_DNA"/>
</dbReference>
<accession>A0A2S0JZT6</accession>
<comment type="function">
    <text evidence="9 10">Fluoride-specific ion channel. Important for reducing fluoride concentration in the cell, thus reducing its toxicity.</text>
</comment>
<keyword evidence="10" id="KW-0406">Ion transport</keyword>
<comment type="activity regulation">
    <text evidence="10">Na(+) is not transported, but it plays an essential structural role and its presence is essential for fluoride channel function.</text>
</comment>
<keyword evidence="4 10" id="KW-1133">Transmembrane helix</keyword>
<comment type="similarity">
    <text evidence="7 10">Belongs to the fluoride channel Fluc/FEX (TC 1.A.43) family.</text>
</comment>
<dbReference type="GO" id="GO:0005886">
    <property type="term" value="C:plasma membrane"/>
    <property type="evidence" value="ECO:0007669"/>
    <property type="project" value="UniProtKB-SubCell"/>
</dbReference>
<keyword evidence="5 10" id="KW-0472">Membrane</keyword>
<evidence type="ECO:0000256" key="2">
    <source>
        <dbReference type="ARBA" id="ARBA00022475"/>
    </source>
</evidence>
<dbReference type="Proteomes" id="UP000238825">
    <property type="component" value="Chromosome"/>
</dbReference>
<evidence type="ECO:0000256" key="8">
    <source>
        <dbReference type="ARBA" id="ARBA00035585"/>
    </source>
</evidence>
<evidence type="ECO:0000313" key="11">
    <source>
        <dbReference type="EMBL" id="AVK96569.1"/>
    </source>
</evidence>
<keyword evidence="6 10" id="KW-0407">Ion channel</keyword>
<keyword evidence="10" id="KW-0813">Transport</keyword>
<evidence type="ECO:0000256" key="9">
    <source>
        <dbReference type="ARBA" id="ARBA00049940"/>
    </source>
</evidence>
<sequence length="120" mass="12957">MKIFVAIGLGGCLGAISRYYISMLAANTAVFPFSTLCINLVGCFCLAFLFTTFTNRTPLVLGIGTGFLGAFTTFSTFSVETLLLLENSKWGQALAYCLMSVFGGLVCAWLGARLARRRTQ</sequence>
<protein>
    <recommendedName>
        <fullName evidence="10">Fluoride-specific ion channel FluC</fullName>
    </recommendedName>
</protein>
<dbReference type="PANTHER" id="PTHR28259:SF1">
    <property type="entry name" value="FLUORIDE EXPORT PROTEIN 1-RELATED"/>
    <property type="match status" value="1"/>
</dbReference>
<feature type="transmembrane region" description="Helical" evidence="10">
    <location>
        <begin position="30"/>
        <end position="52"/>
    </location>
</feature>
<feature type="transmembrane region" description="Helical" evidence="10">
    <location>
        <begin position="90"/>
        <end position="112"/>
    </location>
</feature>
<evidence type="ECO:0000256" key="3">
    <source>
        <dbReference type="ARBA" id="ARBA00022692"/>
    </source>
</evidence>
<reference evidence="11" key="1">
    <citation type="submission" date="2017-03" db="EMBL/GenBank/DDBJ databases">
        <title>The whole genome sequencing and assembly of Lysinibacillus sphaericus DSM 28T strain.</title>
        <authorList>
            <person name="Lee Y.-J."/>
            <person name="Yi H."/>
            <person name="Bahn Y.-S."/>
            <person name="Kim J.F."/>
            <person name="Lee D.-W."/>
        </authorList>
    </citation>
    <scope>NUCLEOTIDE SEQUENCE [LARGE SCALE GENOMIC DNA]</scope>
    <source>
        <strain evidence="11">DSM 28</strain>
    </source>
</reference>
<gene>
    <name evidence="10" type="primary">fluC</name>
    <name evidence="10 12" type="synonym">crcB</name>
    <name evidence="11" type="ORF">LS41612_09980</name>
    <name evidence="12" type="ORF">NCTC10338_02740</name>
</gene>
<dbReference type="Proteomes" id="UP000255295">
    <property type="component" value="Unassembled WGS sequence"/>
</dbReference>
<evidence type="ECO:0000256" key="1">
    <source>
        <dbReference type="ARBA" id="ARBA00004651"/>
    </source>
</evidence>
<dbReference type="RefSeq" id="WP_024361009.1">
    <property type="nucleotide sequence ID" value="NZ_BJNS01000006.1"/>
</dbReference>
<dbReference type="HAMAP" id="MF_00454">
    <property type="entry name" value="FluC"/>
    <property type="match status" value="1"/>
</dbReference>
<keyword evidence="10" id="KW-0915">Sodium</keyword>
<dbReference type="Pfam" id="PF02537">
    <property type="entry name" value="CRCB"/>
    <property type="match status" value="1"/>
</dbReference>
<dbReference type="GO" id="GO:0062054">
    <property type="term" value="F:fluoride channel activity"/>
    <property type="evidence" value="ECO:0007669"/>
    <property type="project" value="UniProtKB-UniRule"/>
</dbReference>
<feature type="binding site" evidence="10">
    <location>
        <position position="72"/>
    </location>
    <ligand>
        <name>Na(+)</name>
        <dbReference type="ChEBI" id="CHEBI:29101"/>
        <note>structural</note>
    </ligand>
</feature>
<evidence type="ECO:0000313" key="12">
    <source>
        <dbReference type="EMBL" id="SUV17634.1"/>
    </source>
</evidence>
<comment type="catalytic activity">
    <reaction evidence="8">
        <text>fluoride(in) = fluoride(out)</text>
        <dbReference type="Rhea" id="RHEA:76159"/>
        <dbReference type="ChEBI" id="CHEBI:17051"/>
    </reaction>
    <physiologicalReaction direction="left-to-right" evidence="8">
        <dbReference type="Rhea" id="RHEA:76160"/>
    </physiologicalReaction>
</comment>
<feature type="transmembrane region" description="Helical" evidence="10">
    <location>
        <begin position="59"/>
        <end position="78"/>
    </location>
</feature>
<dbReference type="PANTHER" id="PTHR28259">
    <property type="entry name" value="FLUORIDE EXPORT PROTEIN 1-RELATED"/>
    <property type="match status" value="1"/>
</dbReference>
<reference evidence="12 13" key="2">
    <citation type="submission" date="2018-06" db="EMBL/GenBank/DDBJ databases">
        <authorList>
            <consortium name="Pathogen Informatics"/>
            <person name="Doyle S."/>
        </authorList>
    </citation>
    <scope>NUCLEOTIDE SEQUENCE [LARGE SCALE GENOMIC DNA]</scope>
    <source>
        <strain evidence="12 13">NCTC10338</strain>
    </source>
</reference>
<evidence type="ECO:0000256" key="7">
    <source>
        <dbReference type="ARBA" id="ARBA00035120"/>
    </source>
</evidence>
<organism evidence="11">
    <name type="scientific">Lysinibacillus sphaericus</name>
    <name type="common">Bacillus sphaericus</name>
    <dbReference type="NCBI Taxonomy" id="1421"/>
    <lineage>
        <taxon>Bacteria</taxon>
        <taxon>Bacillati</taxon>
        <taxon>Bacillota</taxon>
        <taxon>Bacilli</taxon>
        <taxon>Bacillales</taxon>
        <taxon>Bacillaceae</taxon>
        <taxon>Lysinibacillus</taxon>
    </lineage>
</organism>
<evidence type="ECO:0000256" key="10">
    <source>
        <dbReference type="HAMAP-Rule" id="MF_00454"/>
    </source>
</evidence>
<dbReference type="EMBL" id="CP019980">
    <property type="protein sequence ID" value="AVK96569.1"/>
    <property type="molecule type" value="Genomic_DNA"/>
</dbReference>
<dbReference type="InterPro" id="IPR003691">
    <property type="entry name" value="FluC"/>
</dbReference>
<dbReference type="GO" id="GO:0046872">
    <property type="term" value="F:metal ion binding"/>
    <property type="evidence" value="ECO:0007669"/>
    <property type="project" value="UniProtKB-KW"/>
</dbReference>
<keyword evidence="3 10" id="KW-0812">Transmembrane</keyword>
<dbReference type="AlphaFoldDB" id="A0A2S0JZT6"/>
<dbReference type="NCBIfam" id="TIGR00494">
    <property type="entry name" value="crcB"/>
    <property type="match status" value="1"/>
</dbReference>
<name>A0A2S0JZT6_LYSSH</name>
<dbReference type="GeneID" id="48276532"/>
<evidence type="ECO:0000256" key="6">
    <source>
        <dbReference type="ARBA" id="ARBA00023303"/>
    </source>
</evidence>
<keyword evidence="2 10" id="KW-1003">Cell membrane</keyword>
<evidence type="ECO:0000256" key="5">
    <source>
        <dbReference type="ARBA" id="ARBA00023136"/>
    </source>
</evidence>